<dbReference type="STRING" id="984486.A0A1E3QQ99"/>
<feature type="non-terminal residue" evidence="1">
    <location>
        <position position="1"/>
    </location>
</feature>
<dbReference type="GeneID" id="30149253"/>
<dbReference type="PANTHER" id="PTHR28199">
    <property type="entry name" value="PROCESSING OF GAS1 AND ALP PROTEIN 2"/>
    <property type="match status" value="1"/>
</dbReference>
<dbReference type="EMBL" id="KV454431">
    <property type="protein sequence ID" value="ODQ79873.1"/>
    <property type="molecule type" value="Genomic_DNA"/>
</dbReference>
<feature type="non-terminal residue" evidence="1">
    <location>
        <position position="107"/>
    </location>
</feature>
<accession>A0A1E3QQ99</accession>
<protein>
    <submittedName>
        <fullName evidence="1">Uncharacterized protein</fullName>
    </submittedName>
</protein>
<dbReference type="PANTHER" id="PTHR28199:SF1">
    <property type="entry name" value="PROCESSING OF GAS1 AND ALP PROTEIN 2"/>
    <property type="match status" value="1"/>
</dbReference>
<dbReference type="AlphaFoldDB" id="A0A1E3QQ99"/>
<evidence type="ECO:0000313" key="2">
    <source>
        <dbReference type="Proteomes" id="UP000094336"/>
    </source>
</evidence>
<dbReference type="OrthoDB" id="4227028at2759"/>
<dbReference type="InterPro" id="IPR011431">
    <property type="entry name" value="Trafficking_Pga2"/>
</dbReference>
<dbReference type="Proteomes" id="UP000094336">
    <property type="component" value="Unassembled WGS sequence"/>
</dbReference>
<keyword evidence="2" id="KW-1185">Reference proteome</keyword>
<evidence type="ECO:0000313" key="1">
    <source>
        <dbReference type="EMBL" id="ODQ79873.1"/>
    </source>
</evidence>
<reference evidence="2" key="1">
    <citation type="submission" date="2016-05" db="EMBL/GenBank/DDBJ databases">
        <title>Comparative genomics of biotechnologically important yeasts.</title>
        <authorList>
            <consortium name="DOE Joint Genome Institute"/>
            <person name="Riley R."/>
            <person name="Haridas S."/>
            <person name="Wolfe K.H."/>
            <person name="Lopes M.R."/>
            <person name="Hittinger C.T."/>
            <person name="Goker M."/>
            <person name="Salamov A."/>
            <person name="Wisecaver J."/>
            <person name="Long T.M."/>
            <person name="Aerts A.L."/>
            <person name="Barry K."/>
            <person name="Choi C."/>
            <person name="Clum A."/>
            <person name="Coughlan A.Y."/>
            <person name="Deshpande S."/>
            <person name="Douglass A.P."/>
            <person name="Hanson S.J."/>
            <person name="Klenk H.-P."/>
            <person name="Labutti K."/>
            <person name="Lapidus A."/>
            <person name="Lindquist E."/>
            <person name="Lipzen A."/>
            <person name="Meier-Kolthoff J.P."/>
            <person name="Ohm R.A."/>
            <person name="Otillar R.P."/>
            <person name="Pangilinan J."/>
            <person name="Peng Y."/>
            <person name="Rokas A."/>
            <person name="Rosa C.A."/>
            <person name="Scheuner C."/>
            <person name="Sibirny A.A."/>
            <person name="Slot J.C."/>
            <person name="Stielow J.B."/>
            <person name="Sun H."/>
            <person name="Kurtzman C.P."/>
            <person name="Blackwell M."/>
            <person name="Grigoriev I.V."/>
            <person name="Jeffries T.W."/>
        </authorList>
    </citation>
    <scope>NUCLEOTIDE SEQUENCE [LARGE SCALE GENOMIC DNA]</scope>
    <source>
        <strain evidence="2">NRRL Y-12698</strain>
    </source>
</reference>
<dbReference type="RefSeq" id="XP_018985201.1">
    <property type="nucleotide sequence ID" value="XM_019131400.2"/>
</dbReference>
<gene>
    <name evidence="1" type="ORF">BABINDRAFT_27260</name>
</gene>
<sequence>KIVRLVAIIGGYVLIRSLFMTHLKNKQLRDRIADDKKMQVEGLIDRPDLIEAAQATANEPLEFGWGKKTRRNIKIQKEIFEKTLDDLASRVDLDDDEDKDIAELLEN</sequence>
<proteinExistence type="predicted"/>
<organism evidence="1 2">
    <name type="scientific">Babjeviella inositovora NRRL Y-12698</name>
    <dbReference type="NCBI Taxonomy" id="984486"/>
    <lineage>
        <taxon>Eukaryota</taxon>
        <taxon>Fungi</taxon>
        <taxon>Dikarya</taxon>
        <taxon>Ascomycota</taxon>
        <taxon>Saccharomycotina</taxon>
        <taxon>Pichiomycetes</taxon>
        <taxon>Serinales incertae sedis</taxon>
        <taxon>Babjeviella</taxon>
    </lineage>
</organism>
<name>A0A1E3QQ99_9ASCO</name>
<dbReference type="GO" id="GO:0015031">
    <property type="term" value="P:protein transport"/>
    <property type="evidence" value="ECO:0007669"/>
    <property type="project" value="EnsemblFungi"/>
</dbReference>